<feature type="compositionally biased region" description="Polar residues" evidence="1">
    <location>
        <begin position="165"/>
        <end position="176"/>
    </location>
</feature>
<feature type="region of interest" description="Disordered" evidence="1">
    <location>
        <begin position="66"/>
        <end position="95"/>
    </location>
</feature>
<evidence type="ECO:0000313" key="3">
    <source>
        <dbReference type="Proteomes" id="UP000827092"/>
    </source>
</evidence>
<keyword evidence="3" id="KW-1185">Reference proteome</keyword>
<organism evidence="2 3">
    <name type="scientific">Oedothorax gibbosus</name>
    <dbReference type="NCBI Taxonomy" id="931172"/>
    <lineage>
        <taxon>Eukaryota</taxon>
        <taxon>Metazoa</taxon>
        <taxon>Ecdysozoa</taxon>
        <taxon>Arthropoda</taxon>
        <taxon>Chelicerata</taxon>
        <taxon>Arachnida</taxon>
        <taxon>Araneae</taxon>
        <taxon>Araneomorphae</taxon>
        <taxon>Entelegynae</taxon>
        <taxon>Araneoidea</taxon>
        <taxon>Linyphiidae</taxon>
        <taxon>Erigoninae</taxon>
        <taxon>Oedothorax</taxon>
    </lineage>
</organism>
<protein>
    <submittedName>
        <fullName evidence="2">Uncharacterized protein</fullName>
    </submittedName>
</protein>
<gene>
    <name evidence="2" type="ORF">JTE90_012174</name>
</gene>
<comment type="caution">
    <text evidence="2">The sequence shown here is derived from an EMBL/GenBank/DDBJ whole genome shotgun (WGS) entry which is preliminary data.</text>
</comment>
<evidence type="ECO:0000313" key="2">
    <source>
        <dbReference type="EMBL" id="KAG8156156.1"/>
    </source>
</evidence>
<feature type="region of interest" description="Disordered" evidence="1">
    <location>
        <begin position="124"/>
        <end position="176"/>
    </location>
</feature>
<dbReference type="AlphaFoldDB" id="A0AAV6TE67"/>
<dbReference type="EMBL" id="JAFNEN010006270">
    <property type="protein sequence ID" value="KAG8156156.1"/>
    <property type="molecule type" value="Genomic_DNA"/>
</dbReference>
<proteinExistence type="predicted"/>
<feature type="compositionally biased region" description="Polar residues" evidence="1">
    <location>
        <begin position="131"/>
        <end position="141"/>
    </location>
</feature>
<sequence>MVRIILTPLRPRSAIDLHVRTATGGTSTRVSSGPRPGGGGGPGHDLTHLSGPNVCAQLRTTFHKWNAAGPGAPPPARETGDPEMRPTSAGPVLSFRAGPPRLIIKTLDSRTNVSTPWSVFQDGSGWHFQQPGLQGESQNPDRTYGSYGPRHPDFGANSPGPKGTFLQSPSSGTRSTCCPKRHILPHALRERGISAAGLLPVHSPVTKGTLLVFFSLLLFSMLKFSGLSRLI</sequence>
<accession>A0AAV6TE67</accession>
<dbReference type="Proteomes" id="UP000827092">
    <property type="component" value="Unassembled WGS sequence"/>
</dbReference>
<feature type="region of interest" description="Disordered" evidence="1">
    <location>
        <begin position="20"/>
        <end position="47"/>
    </location>
</feature>
<reference evidence="2 3" key="1">
    <citation type="journal article" date="2022" name="Nat. Ecol. Evol.">
        <title>A masculinizing supergene underlies an exaggerated male reproductive morph in a spider.</title>
        <authorList>
            <person name="Hendrickx F."/>
            <person name="De Corte Z."/>
            <person name="Sonet G."/>
            <person name="Van Belleghem S.M."/>
            <person name="Kostlbacher S."/>
            <person name="Vangestel C."/>
        </authorList>
    </citation>
    <scope>NUCLEOTIDE SEQUENCE [LARGE SCALE GENOMIC DNA]</scope>
    <source>
        <strain evidence="2">W744_W776</strain>
    </source>
</reference>
<evidence type="ECO:0000256" key="1">
    <source>
        <dbReference type="SAM" id="MobiDB-lite"/>
    </source>
</evidence>
<name>A0AAV6TE67_9ARAC</name>